<dbReference type="PANTHER" id="PTHR43056:SF5">
    <property type="entry name" value="PEPTIDASE S9 PROLYL OLIGOPEPTIDASE CATALYTIC DOMAIN-CONTAINING PROTEIN"/>
    <property type="match status" value="1"/>
</dbReference>
<accession>A0A317DBK3</accession>
<dbReference type="SUPFAM" id="SSF82171">
    <property type="entry name" value="DPP6 N-terminal domain-like"/>
    <property type="match status" value="1"/>
</dbReference>
<comment type="caution">
    <text evidence="2">The sequence shown here is derived from an EMBL/GenBank/DDBJ whole genome shotgun (WGS) entry which is preliminary data.</text>
</comment>
<dbReference type="Gene3D" id="3.40.50.1820">
    <property type="entry name" value="alpha/beta hydrolase"/>
    <property type="match status" value="1"/>
</dbReference>
<dbReference type="InterPro" id="IPR011042">
    <property type="entry name" value="6-blade_b-propeller_TolB-like"/>
</dbReference>
<evidence type="ECO:0000313" key="3">
    <source>
        <dbReference type="Proteomes" id="UP000246050"/>
    </source>
</evidence>
<gene>
    <name evidence="2" type="ORF">DKT69_24945</name>
</gene>
<sequence length="617" mass="65571">MEVVRGGPVRLGDRIAEVSVDDAVRASVSYDQLRTGDDGLYWLETRPDVGGGMTVARWRSGEGKHDVSPKGFDVASGVHAYGGGSFAVVEGTLWCVGGDGLYRSRRHGDEPELVSHGSFGDLTIGDGELLAVRESEQVDELVVVSLTGAPQMRTLAVSRGFLGAPRPGPGWLAWTAWSERAMPWDACEVWVAHYSPHGSVEGAMRLAGGPDESVVEPQWGPDGALYFVSDRSGWWNLYRWNGHQVEAVAPIAGECAAEPWELGYASYGFLDDGRIVVAVQEGPRHRLVVIEADGTVRSVGLPYTSIKPYLAVQGTTVALIGSSPTVAPQVALVDLADADTQVEVLARSEHAALDGARVSTPTELRVRVASGREVLALVYPPMGAAADWRAPVIVRAHPGPTASCLLRLDWQAQFFTSRGFAVVDVDYLGSTGYGRMFRESLYGRWGLDDVDDCAAVAVHLLSAGWAVPGQVFIRGASAGGYTALHAVAQDGPFAAAAAVSAIVDPDRWAQTVPRFQRAHATRLRGGAGPVRAATVQRPVLLIHGTADEVAVVEDVRDLADELTSLGMAPEVLLLPDVGHYVASSRRAGAALEAELAHFRSVMADAANDQQGLHSGQG</sequence>
<dbReference type="AlphaFoldDB" id="A0A317DBK3"/>
<organism evidence="2 3">
    <name type="scientific">Micromonospora sicca</name>
    <dbReference type="NCBI Taxonomy" id="2202420"/>
    <lineage>
        <taxon>Bacteria</taxon>
        <taxon>Bacillati</taxon>
        <taxon>Actinomycetota</taxon>
        <taxon>Actinomycetes</taxon>
        <taxon>Micromonosporales</taxon>
        <taxon>Micromonosporaceae</taxon>
        <taxon>Micromonospora</taxon>
    </lineage>
</organism>
<feature type="domain" description="Peptidase S9 prolyl oligopeptidase catalytic" evidence="1">
    <location>
        <begin position="408"/>
        <end position="602"/>
    </location>
</feature>
<protein>
    <submittedName>
        <fullName evidence="2">Peptidase S9</fullName>
    </submittedName>
</protein>
<dbReference type="Proteomes" id="UP000246050">
    <property type="component" value="Unassembled WGS sequence"/>
</dbReference>
<proteinExistence type="predicted"/>
<evidence type="ECO:0000313" key="2">
    <source>
        <dbReference type="EMBL" id="PWR12149.1"/>
    </source>
</evidence>
<dbReference type="GO" id="GO:0008236">
    <property type="term" value="F:serine-type peptidase activity"/>
    <property type="evidence" value="ECO:0007669"/>
    <property type="project" value="InterPro"/>
</dbReference>
<dbReference type="EMBL" id="QGKS01000297">
    <property type="protein sequence ID" value="PWR12149.1"/>
    <property type="molecule type" value="Genomic_DNA"/>
</dbReference>
<dbReference type="Pfam" id="PF00326">
    <property type="entry name" value="Peptidase_S9"/>
    <property type="match status" value="1"/>
</dbReference>
<dbReference type="OrthoDB" id="128799at2"/>
<dbReference type="GO" id="GO:0006508">
    <property type="term" value="P:proteolysis"/>
    <property type="evidence" value="ECO:0007669"/>
    <property type="project" value="InterPro"/>
</dbReference>
<dbReference type="PANTHER" id="PTHR43056">
    <property type="entry name" value="PEPTIDASE S9 PROLYL OLIGOPEPTIDASE"/>
    <property type="match status" value="1"/>
</dbReference>
<dbReference type="SUPFAM" id="SSF53474">
    <property type="entry name" value="alpha/beta-Hydrolases"/>
    <property type="match status" value="1"/>
</dbReference>
<evidence type="ECO:0000259" key="1">
    <source>
        <dbReference type="Pfam" id="PF00326"/>
    </source>
</evidence>
<name>A0A317DBK3_9ACTN</name>
<dbReference type="InterPro" id="IPR050585">
    <property type="entry name" value="Xaa-Pro_dipeptidyl-ppase/CocE"/>
</dbReference>
<dbReference type="InterPro" id="IPR029058">
    <property type="entry name" value="AB_hydrolase_fold"/>
</dbReference>
<dbReference type="InterPro" id="IPR001375">
    <property type="entry name" value="Peptidase_S9_cat"/>
</dbReference>
<dbReference type="Gene3D" id="2.120.10.30">
    <property type="entry name" value="TolB, C-terminal domain"/>
    <property type="match status" value="1"/>
</dbReference>
<reference evidence="2 3" key="1">
    <citation type="submission" date="2018-05" db="EMBL/GenBank/DDBJ databases">
        <title>Micromonosporas from Atacama Desert.</title>
        <authorList>
            <person name="Carro L."/>
            <person name="Golinska P."/>
            <person name="Klenk H.-P."/>
            <person name="Goodfellow M."/>
        </authorList>
    </citation>
    <scope>NUCLEOTIDE SEQUENCE [LARGE SCALE GENOMIC DNA]</scope>
    <source>
        <strain evidence="2 3">4G51</strain>
    </source>
</reference>